<comment type="caution">
    <text evidence="1">The sequence shown here is derived from an EMBL/GenBank/DDBJ whole genome shotgun (WGS) entry which is preliminary data.</text>
</comment>
<gene>
    <name evidence="1" type="ORF">LOY88_002007</name>
</gene>
<protein>
    <submittedName>
        <fullName evidence="1">Uncharacterized protein</fullName>
    </submittedName>
</protein>
<proteinExistence type="predicted"/>
<organism evidence="1">
    <name type="scientific">Ophidiomyces ophidiicola</name>
    <dbReference type="NCBI Taxonomy" id="1387563"/>
    <lineage>
        <taxon>Eukaryota</taxon>
        <taxon>Fungi</taxon>
        <taxon>Dikarya</taxon>
        <taxon>Ascomycota</taxon>
        <taxon>Pezizomycotina</taxon>
        <taxon>Eurotiomycetes</taxon>
        <taxon>Eurotiomycetidae</taxon>
        <taxon>Onygenales</taxon>
        <taxon>Onygenaceae</taxon>
        <taxon>Ophidiomyces</taxon>
    </lineage>
</organism>
<name>A0ACB8V0G7_9EURO</name>
<accession>A0ACB8V0G7</accession>
<sequence>MAPGIATRSGSASNGISNDGLSSSYEIDMDAIIGSYQRRVKVITIGAGVSGILMAYKIQKLCSNFEHVIYEKNEDIGGTWLENRYPNCACDVPSHAYIYDFAPNPEWPHFYSYSPDIWKYLDRICNTFDLRKYMTFNTRVTGAFWEADKGEWRVTMTQTAPDGTEKEIEDRCHVLLNGNGLLNSYKWPELEGREKFKGKVIHTARWPQDYQAEQWKNERVAVIGSGASSIQTVPGMQPYVKHLDVFVRTAVWFTSIAGNEGLNKPYPDEDRAKFRNDPAALVAESKFIENQVNGLWGTFYKDSEAQLKSQEFLRKRMAEWIKDERLLKGERLTHKFKAAKEPVSLTSKPGFTPTFGVGCRRVTPGDPYMQAIQEPNVDVHFTAVAKFTEKGVLGEDGIEREADTVVCATGFDTSYRPRFPIIGEGGVDLREKWKICPESYLGLAVPGFPNYITFIGPTFPVENGSVMGPLVEVANYAVKMIKKIQNEQIHSLAPRQDVTDAFNDHVQEWVKHTVWVDDCRSWYKNNETGRVNAIWPGSSLHYIDIIKEPRFEDYIISYENKKNMWSFLGMGRAPANVIPGSDYSPYLSVEAIDPLWLEEIQGKRDGEQKDAEAKPAIET</sequence>
<dbReference type="EMBL" id="JALBCA010000022">
    <property type="protein sequence ID" value="KAI2389733.1"/>
    <property type="molecule type" value="Genomic_DNA"/>
</dbReference>
<evidence type="ECO:0000313" key="1">
    <source>
        <dbReference type="EMBL" id="KAI2389733.1"/>
    </source>
</evidence>
<reference evidence="1" key="1">
    <citation type="journal article" date="2022" name="bioRxiv">
        <title>Population genetic analysis of Ophidiomyces ophidiicola, the causative agent of snake fungal disease, indicates recent introductions to the USA.</title>
        <authorList>
            <person name="Ladner J.T."/>
            <person name="Palmer J.M."/>
            <person name="Ettinger C.L."/>
            <person name="Stajich J.E."/>
            <person name="Farrell T.M."/>
            <person name="Glorioso B.M."/>
            <person name="Lawson B."/>
            <person name="Price S.J."/>
            <person name="Stengle A.G."/>
            <person name="Grear D.A."/>
            <person name="Lorch J.M."/>
        </authorList>
    </citation>
    <scope>NUCLEOTIDE SEQUENCE</scope>
    <source>
        <strain evidence="1">NWHC 24266-5</strain>
    </source>
</reference>